<dbReference type="Proteomes" id="UP000626109">
    <property type="component" value="Unassembled WGS sequence"/>
</dbReference>
<accession>A0A813J5N9</accession>
<sequence>MNAVRRVLFLPGVGTRRCSPLEVRTLRTSCARLSEATPVESSPSTTKVDIAHKACGSTGSSYGYSKKIASSWDRIFAKKGETSASSSKESTTQASDS</sequence>
<reference evidence="1" key="1">
    <citation type="submission" date="2021-02" db="EMBL/GenBank/DDBJ databases">
        <authorList>
            <person name="Dougan E. K."/>
            <person name="Rhodes N."/>
            <person name="Thang M."/>
            <person name="Chan C."/>
        </authorList>
    </citation>
    <scope>NUCLEOTIDE SEQUENCE</scope>
</reference>
<dbReference type="EMBL" id="CAJNNW010018793">
    <property type="protein sequence ID" value="CAE8663476.1"/>
    <property type="molecule type" value="Genomic_DNA"/>
</dbReference>
<dbReference type="AlphaFoldDB" id="A0A813J5N9"/>
<organism evidence="1 2">
    <name type="scientific">Polarella glacialis</name>
    <name type="common">Dinoflagellate</name>
    <dbReference type="NCBI Taxonomy" id="89957"/>
    <lineage>
        <taxon>Eukaryota</taxon>
        <taxon>Sar</taxon>
        <taxon>Alveolata</taxon>
        <taxon>Dinophyceae</taxon>
        <taxon>Suessiales</taxon>
        <taxon>Suessiaceae</taxon>
        <taxon>Polarella</taxon>
    </lineage>
</organism>
<comment type="caution">
    <text evidence="1">The sequence shown here is derived from an EMBL/GenBank/DDBJ whole genome shotgun (WGS) entry which is preliminary data.</text>
</comment>
<proteinExistence type="predicted"/>
<name>A0A813J5N9_POLGL</name>
<evidence type="ECO:0000313" key="2">
    <source>
        <dbReference type="Proteomes" id="UP000626109"/>
    </source>
</evidence>
<protein>
    <submittedName>
        <fullName evidence="1">Uncharacterized protein</fullName>
    </submittedName>
</protein>
<gene>
    <name evidence="1" type="ORF">PGLA2088_LOCUS15258</name>
</gene>
<evidence type="ECO:0000313" key="1">
    <source>
        <dbReference type="EMBL" id="CAE8663476.1"/>
    </source>
</evidence>